<feature type="signal peptide" evidence="1">
    <location>
        <begin position="1"/>
        <end position="26"/>
    </location>
</feature>
<proteinExistence type="predicted"/>
<evidence type="ECO:0000313" key="2">
    <source>
        <dbReference type="EMBL" id="MDQ0201335.1"/>
    </source>
</evidence>
<name>A0ABT9Y0H9_9BACI</name>
<gene>
    <name evidence="2" type="ORF">J2S10_004541</name>
</gene>
<dbReference type="Proteomes" id="UP001224122">
    <property type="component" value="Unassembled WGS sequence"/>
</dbReference>
<evidence type="ECO:0000313" key="3">
    <source>
        <dbReference type="Proteomes" id="UP001224122"/>
    </source>
</evidence>
<keyword evidence="1" id="KW-0732">Signal</keyword>
<feature type="chain" id="PRO_5045959764" evidence="1">
    <location>
        <begin position="27"/>
        <end position="102"/>
    </location>
</feature>
<sequence>MNILKKAVLSLGLAGALLANSHPAAAANSLPVKNVVTVHKPISGTFTGWADSHSFEAKTQQGYKVFQTYNHWYFTHLKEGHHYTFFYVTNQYGQDIINKINK</sequence>
<comment type="caution">
    <text evidence="2">The sequence shown here is derived from an EMBL/GenBank/DDBJ whole genome shotgun (WGS) entry which is preliminary data.</text>
</comment>
<accession>A0ABT9Y0H9</accession>
<reference evidence="2 3" key="1">
    <citation type="submission" date="2023-07" db="EMBL/GenBank/DDBJ databases">
        <title>Genomic Encyclopedia of Type Strains, Phase IV (KMG-IV): sequencing the most valuable type-strain genomes for metagenomic binning, comparative biology and taxonomic classification.</title>
        <authorList>
            <person name="Goeker M."/>
        </authorList>
    </citation>
    <scope>NUCLEOTIDE SEQUENCE [LARGE SCALE GENOMIC DNA]</scope>
    <source>
        <strain evidence="2 3">DSM 27594</strain>
    </source>
</reference>
<protein>
    <submittedName>
        <fullName evidence="2">Uncharacterized protein</fullName>
    </submittedName>
</protein>
<dbReference type="EMBL" id="JAUSTW010000009">
    <property type="protein sequence ID" value="MDQ0201335.1"/>
    <property type="molecule type" value="Genomic_DNA"/>
</dbReference>
<organism evidence="2 3">
    <name type="scientific">Neobacillus ginsengisoli</name>
    <dbReference type="NCBI Taxonomy" id="904295"/>
    <lineage>
        <taxon>Bacteria</taxon>
        <taxon>Bacillati</taxon>
        <taxon>Bacillota</taxon>
        <taxon>Bacilli</taxon>
        <taxon>Bacillales</taxon>
        <taxon>Bacillaceae</taxon>
        <taxon>Neobacillus</taxon>
    </lineage>
</organism>
<evidence type="ECO:0000256" key="1">
    <source>
        <dbReference type="SAM" id="SignalP"/>
    </source>
</evidence>
<keyword evidence="3" id="KW-1185">Reference proteome</keyword>
<dbReference type="RefSeq" id="WP_307412543.1">
    <property type="nucleotide sequence ID" value="NZ_JAUSTW010000009.1"/>
</dbReference>